<proteinExistence type="predicted"/>
<dbReference type="Proteomes" id="UP001232148">
    <property type="component" value="Unassembled WGS sequence"/>
</dbReference>
<comment type="caution">
    <text evidence="2">The sequence shown here is derived from an EMBL/GenBank/DDBJ whole genome shotgun (WGS) entry which is preliminary data.</text>
</comment>
<evidence type="ECO:0000256" key="1">
    <source>
        <dbReference type="SAM" id="SignalP"/>
    </source>
</evidence>
<dbReference type="EMBL" id="MU842903">
    <property type="protein sequence ID" value="KAK2027002.1"/>
    <property type="molecule type" value="Genomic_DNA"/>
</dbReference>
<gene>
    <name evidence="2" type="ORF">LX32DRAFT_457892</name>
</gene>
<feature type="chain" id="PRO_5042149693" description="Secreted protein" evidence="1">
    <location>
        <begin position="19"/>
        <end position="140"/>
    </location>
</feature>
<evidence type="ECO:0008006" key="4">
    <source>
        <dbReference type="Google" id="ProtNLM"/>
    </source>
</evidence>
<feature type="signal peptide" evidence="1">
    <location>
        <begin position="1"/>
        <end position="18"/>
    </location>
</feature>
<reference evidence="2" key="1">
    <citation type="submission" date="2021-06" db="EMBL/GenBank/DDBJ databases">
        <title>Comparative genomics, transcriptomics and evolutionary studies reveal genomic signatures of adaptation to plant cell wall in hemibiotrophic fungi.</title>
        <authorList>
            <consortium name="DOE Joint Genome Institute"/>
            <person name="Baroncelli R."/>
            <person name="Diaz J.F."/>
            <person name="Benocci T."/>
            <person name="Peng M."/>
            <person name="Battaglia E."/>
            <person name="Haridas S."/>
            <person name="Andreopoulos W."/>
            <person name="Labutti K."/>
            <person name="Pangilinan J."/>
            <person name="Floch G.L."/>
            <person name="Makela M.R."/>
            <person name="Henrissat B."/>
            <person name="Grigoriev I.V."/>
            <person name="Crouch J.A."/>
            <person name="De Vries R.P."/>
            <person name="Sukno S.A."/>
            <person name="Thon M.R."/>
        </authorList>
    </citation>
    <scope>NUCLEOTIDE SEQUENCE</scope>
    <source>
        <strain evidence="2">MAFF235873</strain>
    </source>
</reference>
<organism evidence="2 3">
    <name type="scientific">Colletotrichum zoysiae</name>
    <dbReference type="NCBI Taxonomy" id="1216348"/>
    <lineage>
        <taxon>Eukaryota</taxon>
        <taxon>Fungi</taxon>
        <taxon>Dikarya</taxon>
        <taxon>Ascomycota</taxon>
        <taxon>Pezizomycotina</taxon>
        <taxon>Sordariomycetes</taxon>
        <taxon>Hypocreomycetidae</taxon>
        <taxon>Glomerellales</taxon>
        <taxon>Glomerellaceae</taxon>
        <taxon>Colletotrichum</taxon>
        <taxon>Colletotrichum graminicola species complex</taxon>
    </lineage>
</organism>
<protein>
    <recommendedName>
        <fullName evidence="4">Secreted protein</fullName>
    </recommendedName>
</protein>
<keyword evidence="3" id="KW-1185">Reference proteome</keyword>
<accession>A0AAD9HEV2</accession>
<keyword evidence="1" id="KW-0732">Signal</keyword>
<sequence length="140" mass="16385">MYYAVCSVLCWWMPLVSLLLFETLPSLSVGSTKALREGRHMDHFRQRISRQCNGERRSRRWGFKDPQSGACLKCVTVFVIQMGFMAYDRGGRHGSELKTEEEKKKKRKKGYLKLRDRHMPPNVIRLLTHTVGALFYYPSK</sequence>
<dbReference type="AlphaFoldDB" id="A0AAD9HEV2"/>
<evidence type="ECO:0000313" key="3">
    <source>
        <dbReference type="Proteomes" id="UP001232148"/>
    </source>
</evidence>
<name>A0AAD9HEV2_9PEZI</name>
<evidence type="ECO:0000313" key="2">
    <source>
        <dbReference type="EMBL" id="KAK2027002.1"/>
    </source>
</evidence>